<dbReference type="EMBL" id="JAVRFH010000004">
    <property type="protein sequence ID" value="MDT0609786.1"/>
    <property type="molecule type" value="Genomic_DNA"/>
</dbReference>
<keyword evidence="2" id="KW-0472">Membrane</keyword>
<protein>
    <recommendedName>
        <fullName evidence="5">Restriction endonuclease type IV Mrr domain-containing protein</fullName>
    </recommendedName>
</protein>
<evidence type="ECO:0000256" key="1">
    <source>
        <dbReference type="SAM" id="MobiDB-lite"/>
    </source>
</evidence>
<accession>A0ABU3AHX7</accession>
<keyword evidence="4" id="KW-1185">Reference proteome</keyword>
<evidence type="ECO:0008006" key="5">
    <source>
        <dbReference type="Google" id="ProtNLM"/>
    </source>
</evidence>
<keyword evidence="2" id="KW-1133">Transmembrane helix</keyword>
<feature type="transmembrane region" description="Helical" evidence="2">
    <location>
        <begin position="6"/>
        <end position="26"/>
    </location>
</feature>
<name>A0ABU3AHX7_9ACTN</name>
<keyword evidence="2" id="KW-0812">Transmembrane</keyword>
<evidence type="ECO:0000313" key="4">
    <source>
        <dbReference type="Proteomes" id="UP001180724"/>
    </source>
</evidence>
<evidence type="ECO:0000256" key="2">
    <source>
        <dbReference type="SAM" id="Phobius"/>
    </source>
</evidence>
<reference evidence="3" key="1">
    <citation type="submission" date="2024-05" db="EMBL/GenBank/DDBJ databases">
        <title>30 novel species of actinomycetes from the DSMZ collection.</title>
        <authorList>
            <person name="Nouioui I."/>
        </authorList>
    </citation>
    <scope>NUCLEOTIDE SEQUENCE</scope>
    <source>
        <strain evidence="3">DSM 40712</strain>
    </source>
</reference>
<feature type="region of interest" description="Disordered" evidence="1">
    <location>
        <begin position="71"/>
        <end position="98"/>
    </location>
</feature>
<proteinExistence type="predicted"/>
<gene>
    <name evidence="3" type="ORF">RM812_06005</name>
</gene>
<organism evidence="3 4">
    <name type="scientific">Streptomyces lancefieldiae</name>
    <dbReference type="NCBI Taxonomy" id="3075520"/>
    <lineage>
        <taxon>Bacteria</taxon>
        <taxon>Bacillati</taxon>
        <taxon>Actinomycetota</taxon>
        <taxon>Actinomycetes</taxon>
        <taxon>Kitasatosporales</taxon>
        <taxon>Streptomycetaceae</taxon>
        <taxon>Streptomyces</taxon>
    </lineage>
</organism>
<dbReference type="Proteomes" id="UP001180724">
    <property type="component" value="Unassembled WGS sequence"/>
</dbReference>
<evidence type="ECO:0000313" key="3">
    <source>
        <dbReference type="EMBL" id="MDT0609786.1"/>
    </source>
</evidence>
<comment type="caution">
    <text evidence="3">The sequence shown here is derived from an EMBL/GenBank/DDBJ whole genome shotgun (WGS) entry which is preliminary data.</text>
</comment>
<dbReference type="RefSeq" id="WP_311571338.1">
    <property type="nucleotide sequence ID" value="NZ_JAVRFH010000004.1"/>
</dbReference>
<sequence>MDWKLVLEYIKTLIWPTITLILGFAFRKQLSGLFGKIDSLETPIGGITFQRQVEAVAQEAAEIEGEIAAEVSEPSRQTDPVMEDSSASGEGIRSLPEMRPDRYEREMANLLRAADSDPTAAVLGAWRELESALTDVIPPSSIRHTPGAMIRRAELQGVLPNNLARVAFDLKVLRDRVVHEGDVSLTREGAASYIAATQSVLDALSLARTPIARGIRYEQAVLRTIIELGFNIQQATQDGSHDFFVSIDDKRVGIVVRHRTRSPFMRLDIKKTAEKIPASITPTLIVTNAALSPSAIEAIPEIANPADTALREVVQWRDGQDDSSLVDALQRIAAT</sequence>